<keyword evidence="3" id="KW-1185">Reference proteome</keyword>
<dbReference type="InterPro" id="IPR050266">
    <property type="entry name" value="AB_hydrolase_sf"/>
</dbReference>
<evidence type="ECO:0000259" key="1">
    <source>
        <dbReference type="Pfam" id="PF12697"/>
    </source>
</evidence>
<dbReference type="Gene3D" id="3.40.50.1820">
    <property type="entry name" value="alpha/beta hydrolase"/>
    <property type="match status" value="1"/>
</dbReference>
<keyword evidence="2" id="KW-0378">Hydrolase</keyword>
<evidence type="ECO:0000313" key="3">
    <source>
        <dbReference type="Proteomes" id="UP000644610"/>
    </source>
</evidence>
<dbReference type="AlphaFoldDB" id="A0A8J3XQ33"/>
<reference evidence="2" key="1">
    <citation type="submission" date="2021-01" db="EMBL/GenBank/DDBJ databases">
        <title>Whole genome shotgun sequence of Planotetraspora silvatica NBRC 100141.</title>
        <authorList>
            <person name="Komaki H."/>
            <person name="Tamura T."/>
        </authorList>
    </citation>
    <scope>NUCLEOTIDE SEQUENCE</scope>
    <source>
        <strain evidence="2">NBRC 100141</strain>
    </source>
</reference>
<dbReference type="GO" id="GO:0016787">
    <property type="term" value="F:hydrolase activity"/>
    <property type="evidence" value="ECO:0007669"/>
    <property type="project" value="UniProtKB-KW"/>
</dbReference>
<dbReference type="InterPro" id="IPR000639">
    <property type="entry name" value="Epox_hydrolase-like"/>
</dbReference>
<dbReference type="Pfam" id="PF12697">
    <property type="entry name" value="Abhydrolase_6"/>
    <property type="match status" value="1"/>
</dbReference>
<evidence type="ECO:0000313" key="2">
    <source>
        <dbReference type="EMBL" id="GII44598.1"/>
    </source>
</evidence>
<accession>A0A8J3XQ33</accession>
<organism evidence="2 3">
    <name type="scientific">Planotetraspora silvatica</name>
    <dbReference type="NCBI Taxonomy" id="234614"/>
    <lineage>
        <taxon>Bacteria</taxon>
        <taxon>Bacillati</taxon>
        <taxon>Actinomycetota</taxon>
        <taxon>Actinomycetes</taxon>
        <taxon>Streptosporangiales</taxon>
        <taxon>Streptosporangiaceae</taxon>
        <taxon>Planotetraspora</taxon>
    </lineage>
</organism>
<protein>
    <submittedName>
        <fullName evidence="2">Hydrolase</fullName>
    </submittedName>
</protein>
<proteinExistence type="predicted"/>
<dbReference type="PRINTS" id="PR00412">
    <property type="entry name" value="EPOXHYDRLASE"/>
</dbReference>
<dbReference type="Proteomes" id="UP000644610">
    <property type="component" value="Unassembled WGS sequence"/>
</dbReference>
<gene>
    <name evidence="2" type="ORF">Psi02_10220</name>
</gene>
<dbReference type="RefSeq" id="WP_203972233.1">
    <property type="nucleotide sequence ID" value="NZ_BAAAKY010000004.1"/>
</dbReference>
<dbReference type="EMBL" id="BOOQ01000003">
    <property type="protein sequence ID" value="GII44598.1"/>
    <property type="molecule type" value="Genomic_DNA"/>
</dbReference>
<dbReference type="PANTHER" id="PTHR43798">
    <property type="entry name" value="MONOACYLGLYCEROL LIPASE"/>
    <property type="match status" value="1"/>
</dbReference>
<comment type="caution">
    <text evidence="2">The sequence shown here is derived from an EMBL/GenBank/DDBJ whole genome shotgun (WGS) entry which is preliminary data.</text>
</comment>
<dbReference type="InterPro" id="IPR029058">
    <property type="entry name" value="AB_hydrolase_fold"/>
</dbReference>
<name>A0A8J3XQ33_9ACTN</name>
<sequence length="278" mass="29383">MTEYLEIEGGRLAYDVTGEGPLVVLSHGMGDGREAYRLLAPRLVAAGYRVAKADLRGHGESTTGWSSYTRTDTANDLLALIRHLGGPAVVVGHSFSGGAATIAAALHPDLVNAVVQIGPFTRAQKLSLGGLLRNSRHRKGISLLLGAGLLRSVGLWMRYLNLAYPGSRPADYAEYMAALEGALRRPDRMAVVGKMGMSTPSDAGAQLPNLRVPALILMGTLDPDWADPRAEADGVVAGMPVGRGTVVMIEGAGHYAHAQFPGEVAEVMVPFLKEHARA</sequence>
<feature type="domain" description="AB hydrolase-1" evidence="1">
    <location>
        <begin position="23"/>
        <end position="267"/>
    </location>
</feature>
<dbReference type="SUPFAM" id="SSF53474">
    <property type="entry name" value="alpha/beta-Hydrolases"/>
    <property type="match status" value="1"/>
</dbReference>
<dbReference type="InterPro" id="IPR000073">
    <property type="entry name" value="AB_hydrolase_1"/>
</dbReference>